<evidence type="ECO:0000256" key="1">
    <source>
        <dbReference type="SAM" id="SignalP"/>
    </source>
</evidence>
<keyword evidence="3" id="KW-1185">Reference proteome</keyword>
<feature type="chain" id="PRO_5017082733" evidence="1">
    <location>
        <begin position="25"/>
        <end position="239"/>
    </location>
</feature>
<protein>
    <submittedName>
        <fullName evidence="2">Uncharacterized protein</fullName>
    </submittedName>
</protein>
<name>A0A367UED9_9PROT</name>
<accession>A0A367UED9</accession>
<sequence>MITKAVTGALATGALLMSMTSVFAHSIKSERSEAVQASFDIVETMIVTKGETAIFSTRVRGEAGKDKPDATGQFEGSSVYAYVWPTSLDSSEVGFEKEQGIVALAVTFHPDFDDAAYGGKNRHIWHPHWVVLTKDEACGGGLKVVDIPAGTTPKVPPTWPGVPILIDSPEYETVFDGDTVDVSIPVGLIGGISTASYDGVTAGLKINGNLHAPLLCVSDVFKVASGDLSLPGKVIPAKD</sequence>
<keyword evidence="1" id="KW-0732">Signal</keyword>
<comment type="caution">
    <text evidence="2">The sequence shown here is derived from an EMBL/GenBank/DDBJ whole genome shotgun (WGS) entry which is preliminary data.</text>
</comment>
<gene>
    <name evidence="2" type="ORF">TH5_14530</name>
</gene>
<dbReference type="EMBL" id="JPWA01000016">
    <property type="protein sequence ID" value="RCK05412.1"/>
    <property type="molecule type" value="Genomic_DNA"/>
</dbReference>
<evidence type="ECO:0000313" key="3">
    <source>
        <dbReference type="Proteomes" id="UP000252419"/>
    </source>
</evidence>
<dbReference type="AlphaFoldDB" id="A0A367UED9"/>
<reference evidence="2 3" key="1">
    <citation type="submission" date="2014-07" db="EMBL/GenBank/DDBJ databases">
        <title>Draft genome sequence of Thalassospira xianhensis P-4 (MCCC 1A02616).</title>
        <authorList>
            <person name="Lai Q."/>
            <person name="Shao Z."/>
        </authorList>
    </citation>
    <scope>NUCLEOTIDE SEQUENCE [LARGE SCALE GENOMIC DNA]</scope>
    <source>
        <strain evidence="2 3">MCCC 1A02616</strain>
    </source>
</reference>
<dbReference type="Proteomes" id="UP000252419">
    <property type="component" value="Unassembled WGS sequence"/>
</dbReference>
<feature type="signal peptide" evidence="1">
    <location>
        <begin position="1"/>
        <end position="24"/>
    </location>
</feature>
<organism evidence="2 3">
    <name type="scientific">Thalassospira xianhensis MCCC 1A02616</name>
    <dbReference type="NCBI Taxonomy" id="1177929"/>
    <lineage>
        <taxon>Bacteria</taxon>
        <taxon>Pseudomonadati</taxon>
        <taxon>Pseudomonadota</taxon>
        <taxon>Alphaproteobacteria</taxon>
        <taxon>Rhodospirillales</taxon>
        <taxon>Thalassospiraceae</taxon>
        <taxon>Thalassospira</taxon>
    </lineage>
</organism>
<proteinExistence type="predicted"/>
<dbReference type="RefSeq" id="WP_114122394.1">
    <property type="nucleotide sequence ID" value="NZ_JPWA01000016.1"/>
</dbReference>
<evidence type="ECO:0000313" key="2">
    <source>
        <dbReference type="EMBL" id="RCK05412.1"/>
    </source>
</evidence>